<reference evidence="1" key="1">
    <citation type="submission" date="2022-07" db="EMBL/GenBank/DDBJ databases">
        <title>Genome Sequence of Lecanicillium saksenae.</title>
        <authorList>
            <person name="Buettner E."/>
        </authorList>
    </citation>
    <scope>NUCLEOTIDE SEQUENCE</scope>
    <source>
        <strain evidence="1">VT-O1</strain>
    </source>
</reference>
<evidence type="ECO:0000313" key="2">
    <source>
        <dbReference type="Proteomes" id="UP001148737"/>
    </source>
</evidence>
<comment type="caution">
    <text evidence="1">The sequence shown here is derived from an EMBL/GenBank/DDBJ whole genome shotgun (WGS) entry which is preliminary data.</text>
</comment>
<organism evidence="1 2">
    <name type="scientific">Lecanicillium saksenae</name>
    <dbReference type="NCBI Taxonomy" id="468837"/>
    <lineage>
        <taxon>Eukaryota</taxon>
        <taxon>Fungi</taxon>
        <taxon>Dikarya</taxon>
        <taxon>Ascomycota</taxon>
        <taxon>Pezizomycotina</taxon>
        <taxon>Sordariomycetes</taxon>
        <taxon>Hypocreomycetidae</taxon>
        <taxon>Hypocreales</taxon>
        <taxon>Cordycipitaceae</taxon>
        <taxon>Lecanicillium</taxon>
    </lineage>
</organism>
<sequence length="490" mass="55075">MAPRPITKPRCHNCRRKKIGCDYGRPECSQCKRSNLQCDGYERDLIFVSHNTETASPPPTTTKSRTSSSGVKKSTRPIGSPGSCSSSRPRHSSSPDPPAFTTIEFYHTPPPPPPVCPPSASPCKLLSSLNLFDLSHIRTHFKPLDSAIEAVLMATTPYTQPDVCYPTQSQSQYSQALFELRESKQRGNLRHGNWHNTAFTSLMLQLIEVIDGVNAPFEDWFSHSTEISSMPPMASIQQFGASDISTLTFYRTAMLARDLFGGCEPSGPSAWYLQSWGEAVNDDFHRVLDMISLLPAHIQQSDRIALNPYDDTIKFEFDRQHKHLSAIVQGLYTTQLTRGDFAPWVMHPYETFSSCRENDTLCMSIAVCQRLAFIWLAQMILFTTNEKVRCAMPLTPESMNQSLDGDIEWLMMLEAMNNMQHVIGHCISADNSLVGMQTMIMPLRMLNQFATSYGLSEAQDWCRQIIRSLVDRNCQIATWPILTAETIAAL</sequence>
<gene>
    <name evidence="1" type="ORF">NLG97_g1651</name>
</gene>
<dbReference type="Proteomes" id="UP001148737">
    <property type="component" value="Unassembled WGS sequence"/>
</dbReference>
<protein>
    <submittedName>
        <fullName evidence="1">Uncharacterized protein</fullName>
    </submittedName>
</protein>
<accession>A0ACC1R5T3</accession>
<evidence type="ECO:0000313" key="1">
    <source>
        <dbReference type="EMBL" id="KAJ3497765.1"/>
    </source>
</evidence>
<keyword evidence="2" id="KW-1185">Reference proteome</keyword>
<dbReference type="EMBL" id="JANAKD010000091">
    <property type="protein sequence ID" value="KAJ3497765.1"/>
    <property type="molecule type" value="Genomic_DNA"/>
</dbReference>
<proteinExistence type="predicted"/>
<name>A0ACC1R5T3_9HYPO</name>